<dbReference type="Proteomes" id="UP000007845">
    <property type="component" value="Chromosome"/>
</dbReference>
<dbReference type="STRING" id="641491.DND132_2549"/>
<dbReference type="AlphaFoldDB" id="F0JD78"/>
<dbReference type="EMBL" id="CP003220">
    <property type="protein sequence ID" value="EGB15752.1"/>
    <property type="molecule type" value="Genomic_DNA"/>
</dbReference>
<gene>
    <name evidence="5" type="ORF">DND132_2549</name>
</gene>
<dbReference type="KEGG" id="ddn:DND132_2549"/>
<dbReference type="SUPFAM" id="SSF46785">
    <property type="entry name" value="Winged helix' DNA-binding domain"/>
    <property type="match status" value="1"/>
</dbReference>
<dbReference type="SMR" id="F0JD78"/>
<name>F0JD78_9BACT</name>
<dbReference type="GO" id="GO:0003677">
    <property type="term" value="F:DNA binding"/>
    <property type="evidence" value="ECO:0007669"/>
    <property type="project" value="UniProtKB-KW"/>
</dbReference>
<protein>
    <submittedName>
        <fullName evidence="5">Transcriptional regulator, HxlR family</fullName>
    </submittedName>
</protein>
<keyword evidence="6" id="KW-1185">Reference proteome</keyword>
<dbReference type="InterPro" id="IPR036388">
    <property type="entry name" value="WH-like_DNA-bd_sf"/>
</dbReference>
<dbReference type="InterPro" id="IPR036390">
    <property type="entry name" value="WH_DNA-bd_sf"/>
</dbReference>
<keyword evidence="1" id="KW-0805">Transcription regulation</keyword>
<evidence type="ECO:0000313" key="6">
    <source>
        <dbReference type="Proteomes" id="UP000007845"/>
    </source>
</evidence>
<dbReference type="eggNOG" id="COG1733">
    <property type="taxonomic scope" value="Bacteria"/>
</dbReference>
<dbReference type="PROSITE" id="PS51118">
    <property type="entry name" value="HTH_HXLR"/>
    <property type="match status" value="1"/>
</dbReference>
<evidence type="ECO:0000259" key="4">
    <source>
        <dbReference type="PROSITE" id="PS51118"/>
    </source>
</evidence>
<sequence>MDEACPLKVCGDKKYYCSMELTLQVIGGKWKPIIIHRLGTEGVLRFSEVRRSIPNITQKMLTQQLRELEADGMVRREVYAQVPPKVEYSLTELGESIMPVIGSLCRWGESYAQWHARRLPDQAEAV</sequence>
<dbReference type="Gene3D" id="1.10.10.10">
    <property type="entry name" value="Winged helix-like DNA-binding domain superfamily/Winged helix DNA-binding domain"/>
    <property type="match status" value="1"/>
</dbReference>
<evidence type="ECO:0000256" key="3">
    <source>
        <dbReference type="ARBA" id="ARBA00023163"/>
    </source>
</evidence>
<evidence type="ECO:0000256" key="1">
    <source>
        <dbReference type="ARBA" id="ARBA00023015"/>
    </source>
</evidence>
<keyword evidence="3" id="KW-0804">Transcription</keyword>
<accession>F0JD78</accession>
<proteinExistence type="predicted"/>
<dbReference type="PANTHER" id="PTHR33204:SF29">
    <property type="entry name" value="TRANSCRIPTIONAL REGULATOR"/>
    <property type="match status" value="1"/>
</dbReference>
<feature type="domain" description="HTH hxlR-type" evidence="4">
    <location>
        <begin position="17"/>
        <end position="116"/>
    </location>
</feature>
<dbReference type="PANTHER" id="PTHR33204">
    <property type="entry name" value="TRANSCRIPTIONAL REGULATOR, MARR FAMILY"/>
    <property type="match status" value="1"/>
</dbReference>
<dbReference type="HOGENOM" id="CLU_111585_5_1_7"/>
<dbReference type="InterPro" id="IPR002577">
    <property type="entry name" value="HTH_HxlR"/>
</dbReference>
<evidence type="ECO:0000313" key="5">
    <source>
        <dbReference type="EMBL" id="EGB15752.1"/>
    </source>
</evidence>
<dbReference type="OrthoDB" id="9800350at2"/>
<reference evidence="5 6" key="1">
    <citation type="journal article" date="2011" name="J. Bacteriol.">
        <title>Genome sequence of the mercury-methylating strain Desulfovibrio desulfuricans ND132.</title>
        <authorList>
            <person name="Brown S.D."/>
            <person name="Gilmour C.C."/>
            <person name="Kucken A.M."/>
            <person name="Wall J.D."/>
            <person name="Elias D.A."/>
            <person name="Brandt C.C."/>
            <person name="Podar M."/>
            <person name="Chertkov O."/>
            <person name="Held B."/>
            <person name="Bruce D.C."/>
            <person name="Detter J.C."/>
            <person name="Tapia R."/>
            <person name="Han C.S."/>
            <person name="Goodwin L.A."/>
            <person name="Cheng J.F."/>
            <person name="Pitluck S."/>
            <person name="Woyke T."/>
            <person name="Mikhailova N."/>
            <person name="Ivanova N.N."/>
            <person name="Han J."/>
            <person name="Lucas S."/>
            <person name="Lapidus A.L."/>
            <person name="Land M.L."/>
            <person name="Hauser L.J."/>
            <person name="Palumbo A.V."/>
        </authorList>
    </citation>
    <scope>NUCLEOTIDE SEQUENCE [LARGE SCALE GENOMIC DNA]</scope>
    <source>
        <strain evidence="5 6">ND132</strain>
    </source>
</reference>
<keyword evidence="2" id="KW-0238">DNA-binding</keyword>
<evidence type="ECO:0000256" key="2">
    <source>
        <dbReference type="ARBA" id="ARBA00023125"/>
    </source>
</evidence>
<dbReference type="RefSeq" id="WP_014323178.1">
    <property type="nucleotide sequence ID" value="NC_016803.1"/>
</dbReference>
<organism evidence="5 6">
    <name type="scientific">Pseudodesulfovibrio mercurii</name>
    <dbReference type="NCBI Taxonomy" id="641491"/>
    <lineage>
        <taxon>Bacteria</taxon>
        <taxon>Pseudomonadati</taxon>
        <taxon>Thermodesulfobacteriota</taxon>
        <taxon>Desulfovibrionia</taxon>
        <taxon>Desulfovibrionales</taxon>
        <taxon>Desulfovibrionaceae</taxon>
    </lineage>
</organism>
<dbReference type="Pfam" id="PF01638">
    <property type="entry name" value="HxlR"/>
    <property type="match status" value="1"/>
</dbReference>